<dbReference type="Pfam" id="PF24996">
    <property type="entry name" value="NANM"/>
    <property type="match status" value="1"/>
</dbReference>
<keyword evidence="2" id="KW-0677">Repeat</keyword>
<sequence length="378" mass="42286">MMFSEKVSLLGLWFCITLGSCTMDSSPNYIDWKIVTTLPQEAGTLHLGLAGPVAGILDDKLIIAGGANFPEAMPWEGGEKRYQKKLYIYQLRDKEGVHLLSTEEFTDSLAYCANAGDSKVFYSFGGERNGKATADVFRYSLQRDKVIREALQPLPFPLTNAAAALIGKHLYVVGGENEQEVSNKIFRLNREKKNASWEEIAVLPNPVSHSIVVGDGYQRLYVVGGRRKNSMAVTTFYDIVYEVDLPNRKVKQIASLPQALAAGTGIYYKGNLIIVGGDNAQTYHKVEELIMAAQQTDHREEREKIIEKKNDIQRNHPGFTRRVWCYSIKEKKWDALNDLEGESPVTTIALLYKNTVIIPSGEIRAGVRTPQILLGEIR</sequence>
<proteinExistence type="predicted"/>
<evidence type="ECO:0008006" key="5">
    <source>
        <dbReference type="Google" id="ProtNLM"/>
    </source>
</evidence>
<dbReference type="RefSeq" id="WP_345064576.1">
    <property type="nucleotide sequence ID" value="NZ_BAABGR010000006.1"/>
</dbReference>
<keyword evidence="1" id="KW-0880">Kelch repeat</keyword>
<evidence type="ECO:0000313" key="4">
    <source>
        <dbReference type="Proteomes" id="UP001500394"/>
    </source>
</evidence>
<dbReference type="PANTHER" id="PTHR45632">
    <property type="entry name" value="LD33804P"/>
    <property type="match status" value="1"/>
</dbReference>
<dbReference type="Proteomes" id="UP001500394">
    <property type="component" value="Unassembled WGS sequence"/>
</dbReference>
<protein>
    <recommendedName>
        <fullName evidence="5">Cyclically-permuted mutarotase family protein</fullName>
    </recommendedName>
</protein>
<dbReference type="InterPro" id="IPR015915">
    <property type="entry name" value="Kelch-typ_b-propeller"/>
</dbReference>
<gene>
    <name evidence="3" type="ORF">GCM10023173_06160</name>
</gene>
<dbReference type="EMBL" id="BAABGR010000006">
    <property type="protein sequence ID" value="GAA4512299.1"/>
    <property type="molecule type" value="Genomic_DNA"/>
</dbReference>
<dbReference type="SUPFAM" id="SSF117281">
    <property type="entry name" value="Kelch motif"/>
    <property type="match status" value="1"/>
</dbReference>
<evidence type="ECO:0000256" key="1">
    <source>
        <dbReference type="ARBA" id="ARBA00022441"/>
    </source>
</evidence>
<dbReference type="Gene3D" id="2.120.10.80">
    <property type="entry name" value="Kelch-type beta propeller"/>
    <property type="match status" value="1"/>
</dbReference>
<evidence type="ECO:0000313" key="3">
    <source>
        <dbReference type="EMBL" id="GAA4512299.1"/>
    </source>
</evidence>
<dbReference type="InterPro" id="IPR056734">
    <property type="entry name" value="NANM"/>
</dbReference>
<organism evidence="3 4">
    <name type="scientific">Sphingobacterium thermophilum</name>
    <dbReference type="NCBI Taxonomy" id="768534"/>
    <lineage>
        <taxon>Bacteria</taxon>
        <taxon>Pseudomonadati</taxon>
        <taxon>Bacteroidota</taxon>
        <taxon>Sphingobacteriia</taxon>
        <taxon>Sphingobacteriales</taxon>
        <taxon>Sphingobacteriaceae</taxon>
        <taxon>Sphingobacterium</taxon>
    </lineage>
</organism>
<accession>A0ABP8QX75</accession>
<dbReference type="PANTHER" id="PTHR45632:SF3">
    <property type="entry name" value="KELCH-LIKE PROTEIN 32"/>
    <property type="match status" value="1"/>
</dbReference>
<dbReference type="PROSITE" id="PS51257">
    <property type="entry name" value="PROKAR_LIPOPROTEIN"/>
    <property type="match status" value="1"/>
</dbReference>
<keyword evidence="4" id="KW-1185">Reference proteome</keyword>
<evidence type="ECO:0000256" key="2">
    <source>
        <dbReference type="ARBA" id="ARBA00022737"/>
    </source>
</evidence>
<reference evidence="4" key="1">
    <citation type="journal article" date="2019" name="Int. J. Syst. Evol. Microbiol.">
        <title>The Global Catalogue of Microorganisms (GCM) 10K type strain sequencing project: providing services to taxonomists for standard genome sequencing and annotation.</title>
        <authorList>
            <consortium name="The Broad Institute Genomics Platform"/>
            <consortium name="The Broad Institute Genome Sequencing Center for Infectious Disease"/>
            <person name="Wu L."/>
            <person name="Ma J."/>
        </authorList>
    </citation>
    <scope>NUCLEOTIDE SEQUENCE [LARGE SCALE GENOMIC DNA]</scope>
    <source>
        <strain evidence="4">JCM 17858</strain>
    </source>
</reference>
<comment type="caution">
    <text evidence="3">The sequence shown here is derived from an EMBL/GenBank/DDBJ whole genome shotgun (WGS) entry which is preliminary data.</text>
</comment>
<name>A0ABP8QX75_9SPHI</name>